<dbReference type="EMBL" id="CM000638">
    <property type="protein sequence ID" value="EED96408.1"/>
    <property type="molecule type" value="Genomic_DNA"/>
</dbReference>
<name>B8BQR0_THAPS</name>
<feature type="domain" description="Alpha-ketoglutarate-dependent dioxygenase AlkB-like" evidence="1">
    <location>
        <begin position="74"/>
        <end position="173"/>
    </location>
</feature>
<dbReference type="PaxDb" id="35128-Thaps31380"/>
<dbReference type="Pfam" id="PF13532">
    <property type="entry name" value="2OG-FeII_Oxy_2"/>
    <property type="match status" value="1"/>
</dbReference>
<dbReference type="GO" id="GO:0006974">
    <property type="term" value="P:DNA damage response"/>
    <property type="evidence" value="ECO:0007669"/>
    <property type="project" value="InterPro"/>
</dbReference>
<dbReference type="RefSeq" id="XP_002286767.1">
    <property type="nucleotide sequence ID" value="XM_002286731.1"/>
</dbReference>
<reference evidence="2 3" key="1">
    <citation type="journal article" date="2004" name="Science">
        <title>The genome of the diatom Thalassiosira pseudonana: ecology, evolution, and metabolism.</title>
        <authorList>
            <person name="Armbrust E.V."/>
            <person name="Berges J.A."/>
            <person name="Bowler C."/>
            <person name="Green B.R."/>
            <person name="Martinez D."/>
            <person name="Putnam N.H."/>
            <person name="Zhou S."/>
            <person name="Allen A.E."/>
            <person name="Apt K.E."/>
            <person name="Bechner M."/>
            <person name="Brzezinski M.A."/>
            <person name="Chaal B.K."/>
            <person name="Chiovitti A."/>
            <person name="Davis A.K."/>
            <person name="Demarest M.S."/>
            <person name="Detter J.C."/>
            <person name="Glavina T."/>
            <person name="Goodstein D."/>
            <person name="Hadi M.Z."/>
            <person name="Hellsten U."/>
            <person name="Hildebrand M."/>
            <person name="Jenkins B.D."/>
            <person name="Jurka J."/>
            <person name="Kapitonov V.V."/>
            <person name="Kroger N."/>
            <person name="Lau W.W."/>
            <person name="Lane T.W."/>
            <person name="Larimer F.W."/>
            <person name="Lippmeier J.C."/>
            <person name="Lucas S."/>
            <person name="Medina M."/>
            <person name="Montsant A."/>
            <person name="Obornik M."/>
            <person name="Parker M.S."/>
            <person name="Palenik B."/>
            <person name="Pazour G.J."/>
            <person name="Richardson P.M."/>
            <person name="Rynearson T.A."/>
            <person name="Saito M.A."/>
            <person name="Schwartz D.C."/>
            <person name="Thamatrakoln K."/>
            <person name="Valentin K."/>
            <person name="Vardi A."/>
            <person name="Wilkerson F.P."/>
            <person name="Rokhsar D.S."/>
        </authorList>
    </citation>
    <scope>NUCLEOTIDE SEQUENCE [LARGE SCALE GENOMIC DNA]</scope>
    <source>
        <strain evidence="2 3">CCMP1335</strain>
    </source>
</reference>
<dbReference type="Gene3D" id="2.60.120.590">
    <property type="entry name" value="Alpha-ketoglutarate-dependent dioxygenase AlkB-like"/>
    <property type="match status" value="1"/>
</dbReference>
<dbReference type="SUPFAM" id="SSF51197">
    <property type="entry name" value="Clavaminate synthase-like"/>
    <property type="match status" value="1"/>
</dbReference>
<protein>
    <recommendedName>
        <fullName evidence="1">Alpha-ketoglutarate-dependent dioxygenase AlkB-like domain-containing protein</fullName>
    </recommendedName>
</protein>
<sequence length="177" mass="20269">NFLTVEEGKAITVEVGKRMKRRRFEQGHWDAVIVGYREAIQRTREHLAARYFPNNGDNEQTVKWIPCHAIDLSEKGRLDAHVDSVKFSGKIVAGISLLSDSIMRLKPCSNEGDSEAQEYVDLYLPKFSLYVLSGMSRFNYTHELLPSGSQFRTDDGSKCIDVTRGRRLSIIFRDKLR</sequence>
<evidence type="ECO:0000259" key="1">
    <source>
        <dbReference type="Pfam" id="PF13532"/>
    </source>
</evidence>
<dbReference type="STRING" id="35128.B8BQR0"/>
<dbReference type="eggNOG" id="KOG4176">
    <property type="taxonomic scope" value="Eukaryota"/>
</dbReference>
<dbReference type="KEGG" id="tps:THAPSDRAFT_31380"/>
<dbReference type="HOGENOM" id="CLU_092162_2_0_1"/>
<dbReference type="InterPro" id="IPR037151">
    <property type="entry name" value="AlkB-like_sf"/>
</dbReference>
<keyword evidence="3" id="KW-1185">Reference proteome</keyword>
<dbReference type="AlphaFoldDB" id="B8BQR0"/>
<gene>
    <name evidence="2" type="ORF">THAPSDRAFT_31380</name>
</gene>
<evidence type="ECO:0000313" key="2">
    <source>
        <dbReference type="EMBL" id="EED96408.1"/>
    </source>
</evidence>
<dbReference type="PANTHER" id="PTHR21052">
    <property type="entry name" value="SPERMATOGENESIS ASSOCIATED 11-RELATED"/>
    <property type="match status" value="1"/>
</dbReference>
<accession>B8BQR0</accession>
<reference evidence="2 3" key="2">
    <citation type="journal article" date="2008" name="Nature">
        <title>The Phaeodactylum genome reveals the evolutionary history of diatom genomes.</title>
        <authorList>
            <person name="Bowler C."/>
            <person name="Allen A.E."/>
            <person name="Badger J.H."/>
            <person name="Grimwood J."/>
            <person name="Jabbari K."/>
            <person name="Kuo A."/>
            <person name="Maheswari U."/>
            <person name="Martens C."/>
            <person name="Maumus F."/>
            <person name="Otillar R.P."/>
            <person name="Rayko E."/>
            <person name="Salamov A."/>
            <person name="Vandepoele K."/>
            <person name="Beszteri B."/>
            <person name="Gruber A."/>
            <person name="Heijde M."/>
            <person name="Katinka M."/>
            <person name="Mock T."/>
            <person name="Valentin K."/>
            <person name="Verret F."/>
            <person name="Berges J.A."/>
            <person name="Brownlee C."/>
            <person name="Cadoret J.P."/>
            <person name="Chiovitti A."/>
            <person name="Choi C.J."/>
            <person name="Coesel S."/>
            <person name="De Martino A."/>
            <person name="Detter J.C."/>
            <person name="Durkin C."/>
            <person name="Falciatore A."/>
            <person name="Fournet J."/>
            <person name="Haruta M."/>
            <person name="Huysman M.J."/>
            <person name="Jenkins B.D."/>
            <person name="Jiroutova K."/>
            <person name="Jorgensen R.E."/>
            <person name="Joubert Y."/>
            <person name="Kaplan A."/>
            <person name="Kroger N."/>
            <person name="Kroth P.G."/>
            <person name="La Roche J."/>
            <person name="Lindquist E."/>
            <person name="Lommer M."/>
            <person name="Martin-Jezequel V."/>
            <person name="Lopez P.J."/>
            <person name="Lucas S."/>
            <person name="Mangogna M."/>
            <person name="McGinnis K."/>
            <person name="Medlin L.K."/>
            <person name="Montsant A."/>
            <person name="Oudot-Le Secq M.P."/>
            <person name="Napoli C."/>
            <person name="Obornik M."/>
            <person name="Parker M.S."/>
            <person name="Petit J.L."/>
            <person name="Porcel B.M."/>
            <person name="Poulsen N."/>
            <person name="Robison M."/>
            <person name="Rychlewski L."/>
            <person name="Rynearson T.A."/>
            <person name="Schmutz J."/>
            <person name="Shapiro H."/>
            <person name="Siaut M."/>
            <person name="Stanley M."/>
            <person name="Sussman M.R."/>
            <person name="Taylor A.R."/>
            <person name="Vardi A."/>
            <person name="von Dassow P."/>
            <person name="Vyverman W."/>
            <person name="Willis A."/>
            <person name="Wyrwicz L.S."/>
            <person name="Rokhsar D.S."/>
            <person name="Weissenbach J."/>
            <person name="Armbrust E.V."/>
            <person name="Green B.R."/>
            <person name="Van de Peer Y."/>
            <person name="Grigoriev I.V."/>
        </authorList>
    </citation>
    <scope>NUCLEOTIDE SEQUENCE [LARGE SCALE GENOMIC DNA]</scope>
    <source>
        <strain evidence="2 3">CCMP1335</strain>
    </source>
</reference>
<dbReference type="GO" id="GO:0006631">
    <property type="term" value="P:fatty acid metabolic process"/>
    <property type="evidence" value="ECO:0000318"/>
    <property type="project" value="GO_Central"/>
</dbReference>
<dbReference type="InterPro" id="IPR032870">
    <property type="entry name" value="ALKBH7-like"/>
</dbReference>
<dbReference type="InParanoid" id="B8BQR0"/>
<dbReference type="GO" id="GO:0005759">
    <property type="term" value="C:mitochondrial matrix"/>
    <property type="evidence" value="ECO:0000318"/>
    <property type="project" value="GO_Central"/>
</dbReference>
<dbReference type="PANTHER" id="PTHR21052:SF0">
    <property type="entry name" value="ALPHA-KETOGLUTARATE-DEPENDENT DIOXYGENASE ALKB HOMOLOG 7, MITOCHONDRIAL"/>
    <property type="match status" value="1"/>
</dbReference>
<dbReference type="OMA" id="VEPHMKR"/>
<organism evidence="2 3">
    <name type="scientific">Thalassiosira pseudonana</name>
    <name type="common">Marine diatom</name>
    <name type="synonym">Cyclotella nana</name>
    <dbReference type="NCBI Taxonomy" id="35128"/>
    <lineage>
        <taxon>Eukaryota</taxon>
        <taxon>Sar</taxon>
        <taxon>Stramenopiles</taxon>
        <taxon>Ochrophyta</taxon>
        <taxon>Bacillariophyta</taxon>
        <taxon>Coscinodiscophyceae</taxon>
        <taxon>Thalassiosirophycidae</taxon>
        <taxon>Thalassiosirales</taxon>
        <taxon>Thalassiosiraceae</taxon>
        <taxon>Thalassiosira</taxon>
    </lineage>
</organism>
<feature type="non-terminal residue" evidence="2">
    <location>
        <position position="177"/>
    </location>
</feature>
<dbReference type="Proteomes" id="UP000001449">
    <property type="component" value="Chromosome 1"/>
</dbReference>
<proteinExistence type="predicted"/>
<dbReference type="InterPro" id="IPR027450">
    <property type="entry name" value="AlkB-like"/>
</dbReference>
<evidence type="ECO:0000313" key="3">
    <source>
        <dbReference type="Proteomes" id="UP000001449"/>
    </source>
</evidence>
<dbReference type="GeneID" id="7449140"/>